<name>U6GKG4_EIMAC</name>
<accession>U6GKG4</accession>
<dbReference type="InterPro" id="IPR032259">
    <property type="entry name" value="HIBYL-CoA-H"/>
</dbReference>
<dbReference type="Proteomes" id="UP000018050">
    <property type="component" value="Unassembled WGS sequence"/>
</dbReference>
<dbReference type="SUPFAM" id="SSF52096">
    <property type="entry name" value="ClpP/crotonase"/>
    <property type="match status" value="1"/>
</dbReference>
<evidence type="ECO:0000256" key="4">
    <source>
        <dbReference type="SAM" id="Phobius"/>
    </source>
</evidence>
<dbReference type="InterPro" id="IPR029045">
    <property type="entry name" value="ClpP/crotonase-like_dom_sf"/>
</dbReference>
<dbReference type="RefSeq" id="XP_013250754.1">
    <property type="nucleotide sequence ID" value="XM_013395300.1"/>
</dbReference>
<dbReference type="PANTHER" id="PTHR43176:SF3">
    <property type="entry name" value="3-HYDROXYISOBUTYRYL-COA HYDROLASE, MITOCHONDRIAL"/>
    <property type="match status" value="1"/>
</dbReference>
<evidence type="ECO:0000313" key="7">
    <source>
        <dbReference type="Proteomes" id="UP000018050"/>
    </source>
</evidence>
<dbReference type="PANTHER" id="PTHR43176">
    <property type="entry name" value="3-HYDROXYISOBUTYRYL-COA HYDROLASE-RELATED"/>
    <property type="match status" value="1"/>
</dbReference>
<sequence length="405" mass="44505">LLAYAEVCQGPLHGCLPSSALWLLHNAFELHAAAHASPKPLITLLNGVAAWGFIPTLGLSFALGRLRGSLGKFLALTGHQLTAQDLVWSGLCKYWVSPEALPFMEATAEVRTTAAALVAAAAAAEVTAAVVVVVVVVAAAAEEVAAAEVAAAARASDEYSLDAWEEVIDEHFHHSTLEEVLHALDLTASFSPPPRLHRCLLSKQRLASWAAAVASRIRKRSPLALKLTLELLQRQKRLQQEILDDAGITPYEWREIKRLECVLPSTVEDDSKRQILEAVDEELLLHALENEMRVAIRLICPADVPLDDFFAPLPPPLPPSEHKNEKSFGAACDVKIYRDPYNIFTNSEFAPDERPLFPFSSHPLIGRLSPGGATAGLSERQQMRLSVRWSWDMFKELQKKEGFNQ</sequence>
<organism evidence="6 7">
    <name type="scientific">Eimeria acervulina</name>
    <name type="common">Coccidian parasite</name>
    <dbReference type="NCBI Taxonomy" id="5801"/>
    <lineage>
        <taxon>Eukaryota</taxon>
        <taxon>Sar</taxon>
        <taxon>Alveolata</taxon>
        <taxon>Apicomplexa</taxon>
        <taxon>Conoidasida</taxon>
        <taxon>Coccidia</taxon>
        <taxon>Eucoccidiorida</taxon>
        <taxon>Eimeriorina</taxon>
        <taxon>Eimeriidae</taxon>
        <taxon>Eimeria</taxon>
    </lineage>
</organism>
<keyword evidence="3" id="KW-0378">Hydrolase</keyword>
<dbReference type="InterPro" id="IPR045004">
    <property type="entry name" value="ECH_dom"/>
</dbReference>
<dbReference type="GO" id="GO:0003860">
    <property type="term" value="F:3-hydroxyisobutyryl-CoA hydrolase activity"/>
    <property type="evidence" value="ECO:0007669"/>
    <property type="project" value="UniProtKB-EC"/>
</dbReference>
<dbReference type="EC" id="3.1.2.4" evidence="2"/>
<dbReference type="GO" id="GO:0006574">
    <property type="term" value="P:L-valine catabolic process"/>
    <property type="evidence" value="ECO:0007669"/>
    <property type="project" value="TreeGrafter"/>
</dbReference>
<keyword evidence="4" id="KW-0812">Transmembrane</keyword>
<dbReference type="AlphaFoldDB" id="U6GKG4"/>
<evidence type="ECO:0000256" key="3">
    <source>
        <dbReference type="ARBA" id="ARBA00022801"/>
    </source>
</evidence>
<feature type="transmembrane region" description="Helical" evidence="4">
    <location>
        <begin position="41"/>
        <end position="63"/>
    </location>
</feature>
<keyword evidence="7" id="KW-1185">Reference proteome</keyword>
<dbReference type="Pfam" id="PF16113">
    <property type="entry name" value="ECH_2"/>
    <property type="match status" value="1"/>
</dbReference>
<gene>
    <name evidence="6" type="ORF">EAH_00040120</name>
</gene>
<feature type="domain" description="Enoyl-CoA hydratase/isomerase" evidence="5">
    <location>
        <begin position="51"/>
        <end position="242"/>
    </location>
</feature>
<feature type="non-terminal residue" evidence="6">
    <location>
        <position position="1"/>
    </location>
</feature>
<evidence type="ECO:0000313" key="6">
    <source>
        <dbReference type="EMBL" id="CDI79084.1"/>
    </source>
</evidence>
<dbReference type="GeneID" id="25272082"/>
<dbReference type="VEuPathDB" id="ToxoDB:EAH_00040120"/>
<evidence type="ECO:0000259" key="5">
    <source>
        <dbReference type="Pfam" id="PF16113"/>
    </source>
</evidence>
<comment type="catalytic activity">
    <reaction evidence="1">
        <text>3-hydroxy-2-methylpropanoyl-CoA + H2O = 3-hydroxy-2-methylpropanoate + CoA + H(+)</text>
        <dbReference type="Rhea" id="RHEA:20888"/>
        <dbReference type="ChEBI" id="CHEBI:11805"/>
        <dbReference type="ChEBI" id="CHEBI:15377"/>
        <dbReference type="ChEBI" id="CHEBI:15378"/>
        <dbReference type="ChEBI" id="CHEBI:57287"/>
        <dbReference type="ChEBI" id="CHEBI:57340"/>
        <dbReference type="EC" id="3.1.2.4"/>
    </reaction>
</comment>
<dbReference type="EMBL" id="HG670971">
    <property type="protein sequence ID" value="CDI79084.1"/>
    <property type="molecule type" value="Genomic_DNA"/>
</dbReference>
<protein>
    <recommendedName>
        <fullName evidence="2">3-hydroxyisobutyryl-CoA hydrolase</fullName>
        <ecNumber evidence="2">3.1.2.4</ecNumber>
    </recommendedName>
</protein>
<dbReference type="OrthoDB" id="354194at2759"/>
<keyword evidence="4" id="KW-1133">Transmembrane helix</keyword>
<keyword evidence="4" id="KW-0472">Membrane</keyword>
<feature type="transmembrane region" description="Helical" evidence="4">
    <location>
        <begin position="114"/>
        <end position="141"/>
    </location>
</feature>
<reference evidence="6" key="2">
    <citation type="submission" date="2013-10" db="EMBL/GenBank/DDBJ databases">
        <authorList>
            <person name="Aslett M."/>
        </authorList>
    </citation>
    <scope>NUCLEOTIDE SEQUENCE</scope>
    <source>
        <strain evidence="6">Houghton</strain>
    </source>
</reference>
<proteinExistence type="predicted"/>
<evidence type="ECO:0000256" key="2">
    <source>
        <dbReference type="ARBA" id="ARBA00011915"/>
    </source>
</evidence>
<evidence type="ECO:0000256" key="1">
    <source>
        <dbReference type="ARBA" id="ARBA00001709"/>
    </source>
</evidence>
<reference evidence="6" key="1">
    <citation type="submission" date="2013-10" db="EMBL/GenBank/DDBJ databases">
        <title>Genomic analysis of the causative agents of coccidiosis in chickens.</title>
        <authorList>
            <person name="Reid A.J."/>
            <person name="Blake D."/>
            <person name="Billington K."/>
            <person name="Browne H."/>
            <person name="Dunn M."/>
            <person name="Hung S."/>
            <person name="Kawahara F."/>
            <person name="Miranda-Saavedra D."/>
            <person name="Mourier T."/>
            <person name="Nagra H."/>
            <person name="Otto T.D."/>
            <person name="Rawlings N."/>
            <person name="Sanchez A."/>
            <person name="Sanders M."/>
            <person name="Subramaniam C."/>
            <person name="Tay Y."/>
            <person name="Dear P."/>
            <person name="Doerig C."/>
            <person name="Gruber A."/>
            <person name="Parkinson J."/>
            <person name="Shirley M."/>
            <person name="Wan K.L."/>
            <person name="Berriman M."/>
            <person name="Tomley F."/>
            <person name="Pain A."/>
        </authorList>
    </citation>
    <scope>NUCLEOTIDE SEQUENCE</scope>
    <source>
        <strain evidence="6">Houghton</strain>
    </source>
</reference>
<dbReference type="OMA" id="AWEEVID"/>
<dbReference type="Gene3D" id="3.90.226.10">
    <property type="entry name" value="2-enoyl-CoA Hydratase, Chain A, domain 1"/>
    <property type="match status" value="1"/>
</dbReference>